<comment type="caution">
    <text evidence="5">The sequence shown here is derived from an EMBL/GenBank/DDBJ whole genome shotgun (WGS) entry which is preliminary data.</text>
</comment>
<dbReference type="Gene3D" id="3.40.50.720">
    <property type="entry name" value="NAD(P)-binding Rossmann-like Domain"/>
    <property type="match status" value="1"/>
</dbReference>
<dbReference type="InterPro" id="IPR013328">
    <property type="entry name" value="6PGD_dom2"/>
</dbReference>
<evidence type="ECO:0000313" key="5">
    <source>
        <dbReference type="EMBL" id="MDR7300232.1"/>
    </source>
</evidence>
<feature type="domain" description="UDP-glucose/GDP-mannose dehydrogenase N-terminal" evidence="4">
    <location>
        <begin position="118"/>
        <end position="156"/>
    </location>
</feature>
<dbReference type="InterPro" id="IPR001732">
    <property type="entry name" value="UDP-Glc/GDP-Man_DH_N"/>
</dbReference>
<comment type="similarity">
    <text evidence="1">Belongs to the UDP-glucose/GDP-mannose dehydrogenase family.</text>
</comment>
<gene>
    <name evidence="5" type="ORF">JOF55_000413</name>
</gene>
<organism evidence="5 6">
    <name type="scientific">Haloactinomyces albus</name>
    <dbReference type="NCBI Taxonomy" id="1352928"/>
    <lineage>
        <taxon>Bacteria</taxon>
        <taxon>Bacillati</taxon>
        <taxon>Actinomycetota</taxon>
        <taxon>Actinomycetes</taxon>
        <taxon>Actinopolysporales</taxon>
        <taxon>Actinopolysporaceae</taxon>
        <taxon>Haloactinomyces</taxon>
    </lineage>
</organism>
<evidence type="ECO:0000259" key="4">
    <source>
        <dbReference type="Pfam" id="PF03721"/>
    </source>
</evidence>
<feature type="domain" description="UDP-glucose/GDP-mannose dehydrogenase dimerisation" evidence="3">
    <location>
        <begin position="176"/>
        <end position="230"/>
    </location>
</feature>
<dbReference type="InterPro" id="IPR008927">
    <property type="entry name" value="6-PGluconate_DH-like_C_sf"/>
</dbReference>
<dbReference type="GO" id="GO:0016616">
    <property type="term" value="F:oxidoreductase activity, acting on the CH-OH group of donors, NAD or NADP as acceptor"/>
    <property type="evidence" value="ECO:0007669"/>
    <property type="project" value="InterPro"/>
</dbReference>
<dbReference type="RefSeq" id="WP_310268650.1">
    <property type="nucleotide sequence ID" value="NZ_JAVDXW010000001.1"/>
</dbReference>
<keyword evidence="6" id="KW-1185">Reference proteome</keyword>
<dbReference type="Gene3D" id="1.10.1040.10">
    <property type="entry name" value="N-(1-d-carboxylethyl)-l-norvaline Dehydrogenase, domain 2"/>
    <property type="match status" value="1"/>
</dbReference>
<evidence type="ECO:0000313" key="6">
    <source>
        <dbReference type="Proteomes" id="UP001180845"/>
    </source>
</evidence>
<dbReference type="SUPFAM" id="SSF48179">
    <property type="entry name" value="6-phosphogluconate dehydrogenase C-terminal domain-like"/>
    <property type="match status" value="1"/>
</dbReference>
<protein>
    <recommendedName>
        <fullName evidence="2">UDP-glucose 6-dehydrogenase</fullName>
    </recommendedName>
</protein>
<dbReference type="InterPro" id="IPR014026">
    <property type="entry name" value="UDP-Glc/GDP-Man_DH_dimer"/>
</dbReference>
<dbReference type="Pfam" id="PF03721">
    <property type="entry name" value="UDPG_MGDP_dh_N"/>
    <property type="match status" value="1"/>
</dbReference>
<accession>A0AAE3ZBK8</accession>
<name>A0AAE3ZBK8_9ACTN</name>
<sequence>MTTHERTITVVGNGPTALTVGAGLASLGHRVVLCSAAMSDRHAQEPRLSELVRHSVSTGRLRFVREVTDAVAESGTMVVCSVCRASEQPARAMPQGGVLINASVSSGDSTEGLRRWTRPDVSLVSNPLFLRAGSMVQDFLEPDRIVIGADACAATEHVASLYRSLRAEIVRTDVHSADLVRHAVNGYFAVKQCYINALAELCTAVGADIASVAEALAYDARIGGYALTPAPLSAELRHSLELLSQGTGPEQELLHSAAALGRYPGGPATHG</sequence>
<evidence type="ECO:0000256" key="2">
    <source>
        <dbReference type="ARBA" id="ARBA00015132"/>
    </source>
</evidence>
<dbReference type="Pfam" id="PF00984">
    <property type="entry name" value="UDPG_MGDP_dh"/>
    <property type="match status" value="1"/>
</dbReference>
<dbReference type="EMBL" id="JAVDXW010000001">
    <property type="protein sequence ID" value="MDR7300232.1"/>
    <property type="molecule type" value="Genomic_DNA"/>
</dbReference>
<keyword evidence="5" id="KW-0560">Oxidoreductase</keyword>
<dbReference type="Proteomes" id="UP001180845">
    <property type="component" value="Unassembled WGS sequence"/>
</dbReference>
<dbReference type="GO" id="GO:0051287">
    <property type="term" value="F:NAD binding"/>
    <property type="evidence" value="ECO:0007669"/>
    <property type="project" value="InterPro"/>
</dbReference>
<reference evidence="5" key="1">
    <citation type="submission" date="2023-07" db="EMBL/GenBank/DDBJ databases">
        <title>Sequencing the genomes of 1000 actinobacteria strains.</title>
        <authorList>
            <person name="Klenk H.-P."/>
        </authorList>
    </citation>
    <scope>NUCLEOTIDE SEQUENCE</scope>
    <source>
        <strain evidence="5">DSM 45977</strain>
    </source>
</reference>
<evidence type="ECO:0000256" key="1">
    <source>
        <dbReference type="ARBA" id="ARBA00006601"/>
    </source>
</evidence>
<dbReference type="PANTHER" id="PTHR43750:SF3">
    <property type="entry name" value="UDP-GLUCOSE 6-DEHYDROGENASE TUAD"/>
    <property type="match status" value="1"/>
</dbReference>
<dbReference type="PANTHER" id="PTHR43750">
    <property type="entry name" value="UDP-GLUCOSE 6-DEHYDROGENASE TUAD"/>
    <property type="match status" value="1"/>
</dbReference>
<evidence type="ECO:0000259" key="3">
    <source>
        <dbReference type="Pfam" id="PF00984"/>
    </source>
</evidence>
<proteinExistence type="inferred from homology"/>
<dbReference type="InterPro" id="IPR036291">
    <property type="entry name" value="NAD(P)-bd_dom_sf"/>
</dbReference>
<dbReference type="AlphaFoldDB" id="A0AAE3ZBK8"/>
<dbReference type="SUPFAM" id="SSF51735">
    <property type="entry name" value="NAD(P)-binding Rossmann-fold domains"/>
    <property type="match status" value="1"/>
</dbReference>